<gene>
    <name evidence="1" type="ORF">CDAR_70811</name>
</gene>
<keyword evidence="2" id="KW-1185">Reference proteome</keyword>
<sequence>MQRYTYGELPDMHLVYRRAGAMDDPLNEFIENSSQTGIKSTTICLQACIHICAITGHYEVAGVVKAATTCHDLVESEMDLMTIVCPAITIKETPGVIDSAHSTCVRHCVRRVIHVRCLETSNFCCNIRAVFIPFAISSHNGQK</sequence>
<comment type="caution">
    <text evidence="1">The sequence shown here is derived from an EMBL/GenBank/DDBJ whole genome shotgun (WGS) entry which is preliminary data.</text>
</comment>
<dbReference type="EMBL" id="BPLQ01014566">
    <property type="protein sequence ID" value="GIY80939.1"/>
    <property type="molecule type" value="Genomic_DNA"/>
</dbReference>
<protein>
    <submittedName>
        <fullName evidence="1">Uncharacterized protein</fullName>
    </submittedName>
</protein>
<dbReference type="Proteomes" id="UP001054837">
    <property type="component" value="Unassembled WGS sequence"/>
</dbReference>
<evidence type="ECO:0000313" key="2">
    <source>
        <dbReference type="Proteomes" id="UP001054837"/>
    </source>
</evidence>
<proteinExistence type="predicted"/>
<evidence type="ECO:0000313" key="1">
    <source>
        <dbReference type="EMBL" id="GIY80939.1"/>
    </source>
</evidence>
<accession>A0AAV4WGH2</accession>
<dbReference type="AlphaFoldDB" id="A0AAV4WGH2"/>
<organism evidence="1 2">
    <name type="scientific">Caerostris darwini</name>
    <dbReference type="NCBI Taxonomy" id="1538125"/>
    <lineage>
        <taxon>Eukaryota</taxon>
        <taxon>Metazoa</taxon>
        <taxon>Ecdysozoa</taxon>
        <taxon>Arthropoda</taxon>
        <taxon>Chelicerata</taxon>
        <taxon>Arachnida</taxon>
        <taxon>Araneae</taxon>
        <taxon>Araneomorphae</taxon>
        <taxon>Entelegynae</taxon>
        <taxon>Araneoidea</taxon>
        <taxon>Araneidae</taxon>
        <taxon>Caerostris</taxon>
    </lineage>
</organism>
<name>A0AAV4WGH2_9ARAC</name>
<reference evidence="1 2" key="1">
    <citation type="submission" date="2021-06" db="EMBL/GenBank/DDBJ databases">
        <title>Caerostris darwini draft genome.</title>
        <authorList>
            <person name="Kono N."/>
            <person name="Arakawa K."/>
        </authorList>
    </citation>
    <scope>NUCLEOTIDE SEQUENCE [LARGE SCALE GENOMIC DNA]</scope>
</reference>